<sequence>MATARSGHSATLLKSGKVLVTGGSDVGNYLTSSEIYDPSTDQWDTIS</sequence>
<dbReference type="SUPFAM" id="SSF117281">
    <property type="entry name" value="Kelch motif"/>
    <property type="match status" value="1"/>
</dbReference>
<feature type="region of interest" description="Disordered" evidence="2">
    <location>
        <begin position="28"/>
        <end position="47"/>
    </location>
</feature>
<keyword evidence="1" id="KW-0880">Kelch repeat</keyword>
<gene>
    <name evidence="3" type="ORF">SMN809_LOCUS46768</name>
</gene>
<evidence type="ECO:0000313" key="4">
    <source>
        <dbReference type="Proteomes" id="UP000676336"/>
    </source>
</evidence>
<dbReference type="Gene3D" id="2.130.10.80">
    <property type="entry name" value="Galactose oxidase/kelch, beta-propeller"/>
    <property type="match status" value="1"/>
</dbReference>
<evidence type="ECO:0000256" key="1">
    <source>
        <dbReference type="ARBA" id="ARBA00022441"/>
    </source>
</evidence>
<comment type="caution">
    <text evidence="3">The sequence shown here is derived from an EMBL/GenBank/DDBJ whole genome shotgun (WGS) entry which is preliminary data.</text>
</comment>
<protein>
    <submittedName>
        <fullName evidence="3">Uncharacterized protein</fullName>
    </submittedName>
</protein>
<feature type="compositionally biased region" description="Polar residues" evidence="2">
    <location>
        <begin position="29"/>
        <end position="47"/>
    </location>
</feature>
<dbReference type="EMBL" id="CAJOBI010146340">
    <property type="protein sequence ID" value="CAF4791281.1"/>
    <property type="molecule type" value="Genomic_DNA"/>
</dbReference>
<dbReference type="InterPro" id="IPR006652">
    <property type="entry name" value="Kelch_1"/>
</dbReference>
<organism evidence="3 4">
    <name type="scientific">Rotaria magnacalcarata</name>
    <dbReference type="NCBI Taxonomy" id="392030"/>
    <lineage>
        <taxon>Eukaryota</taxon>
        <taxon>Metazoa</taxon>
        <taxon>Spiralia</taxon>
        <taxon>Gnathifera</taxon>
        <taxon>Rotifera</taxon>
        <taxon>Eurotatoria</taxon>
        <taxon>Bdelloidea</taxon>
        <taxon>Philodinida</taxon>
        <taxon>Philodinidae</taxon>
        <taxon>Rotaria</taxon>
    </lineage>
</organism>
<reference evidence="3" key="1">
    <citation type="submission" date="2021-02" db="EMBL/GenBank/DDBJ databases">
        <authorList>
            <person name="Nowell W R."/>
        </authorList>
    </citation>
    <scope>NUCLEOTIDE SEQUENCE</scope>
</reference>
<evidence type="ECO:0000256" key="2">
    <source>
        <dbReference type="SAM" id="MobiDB-lite"/>
    </source>
</evidence>
<dbReference type="Pfam" id="PF01344">
    <property type="entry name" value="Kelch_1"/>
    <property type="match status" value="1"/>
</dbReference>
<dbReference type="Proteomes" id="UP000676336">
    <property type="component" value="Unassembled WGS sequence"/>
</dbReference>
<dbReference type="AlphaFoldDB" id="A0A8S3BLM2"/>
<name>A0A8S3BLM2_9BILA</name>
<evidence type="ECO:0000313" key="3">
    <source>
        <dbReference type="EMBL" id="CAF4791281.1"/>
    </source>
</evidence>
<accession>A0A8S3BLM2</accession>
<dbReference type="InterPro" id="IPR037293">
    <property type="entry name" value="Gal_Oxidase_central_sf"/>
</dbReference>
<proteinExistence type="predicted"/>
<feature type="non-terminal residue" evidence="3">
    <location>
        <position position="47"/>
    </location>
</feature>
<dbReference type="InterPro" id="IPR015915">
    <property type="entry name" value="Kelch-typ_b-propeller"/>
</dbReference>